<dbReference type="Proteomes" id="UP000286641">
    <property type="component" value="Unplaced"/>
</dbReference>
<feature type="compositionally biased region" description="Pro residues" evidence="1">
    <location>
        <begin position="138"/>
        <end position="154"/>
    </location>
</feature>
<feature type="region of interest" description="Disordered" evidence="1">
    <location>
        <begin position="63"/>
        <end position="289"/>
    </location>
</feature>
<organism evidence="2 3">
    <name type="scientific">Callorhinus ursinus</name>
    <name type="common">Northern fur seal</name>
    <dbReference type="NCBI Taxonomy" id="34884"/>
    <lineage>
        <taxon>Eukaryota</taxon>
        <taxon>Metazoa</taxon>
        <taxon>Chordata</taxon>
        <taxon>Craniata</taxon>
        <taxon>Vertebrata</taxon>
        <taxon>Euteleostomi</taxon>
        <taxon>Mammalia</taxon>
        <taxon>Eutheria</taxon>
        <taxon>Laurasiatheria</taxon>
        <taxon>Carnivora</taxon>
        <taxon>Caniformia</taxon>
        <taxon>Pinnipedia</taxon>
        <taxon>Otariidae</taxon>
        <taxon>Callorhinus</taxon>
    </lineage>
</organism>
<feature type="compositionally biased region" description="Basic and acidic residues" evidence="1">
    <location>
        <begin position="179"/>
        <end position="190"/>
    </location>
</feature>
<feature type="compositionally biased region" description="Gly residues" evidence="1">
    <location>
        <begin position="275"/>
        <end position="285"/>
    </location>
</feature>
<evidence type="ECO:0000313" key="3">
    <source>
        <dbReference type="RefSeq" id="XP_025746650.1"/>
    </source>
</evidence>
<feature type="compositionally biased region" description="Low complexity" evidence="1">
    <location>
        <begin position="90"/>
        <end position="99"/>
    </location>
</feature>
<accession>A0A3Q7QJP1</accession>
<reference evidence="3" key="2">
    <citation type="submission" date="2025-08" db="UniProtKB">
        <authorList>
            <consortium name="RefSeq"/>
        </authorList>
    </citation>
    <scope>IDENTIFICATION</scope>
    <source>
        <tissue evidence="3">Blood</tissue>
    </source>
</reference>
<reference key="1">
    <citation type="submission" date="2019-01" db="UniProtKB">
        <authorList>
            <consortium name="RefSeq"/>
        </authorList>
    </citation>
    <scope>IDENTIFICATION</scope>
</reference>
<name>A0A3Q7QJP1_CALUR</name>
<dbReference type="InParanoid" id="A0A3Q7QJP1"/>
<feature type="region of interest" description="Disordered" evidence="1">
    <location>
        <begin position="305"/>
        <end position="333"/>
    </location>
</feature>
<feature type="compositionally biased region" description="Low complexity" evidence="1">
    <location>
        <begin position="305"/>
        <end position="326"/>
    </location>
</feature>
<feature type="compositionally biased region" description="Polar residues" evidence="1">
    <location>
        <begin position="17"/>
        <end position="30"/>
    </location>
</feature>
<gene>
    <name evidence="3" type="primary">LOC112838130</name>
</gene>
<dbReference type="AlphaFoldDB" id="A0A3Q7QJP1"/>
<feature type="region of interest" description="Disordered" evidence="1">
    <location>
        <begin position="1"/>
        <end position="34"/>
    </location>
</feature>
<sequence length="384" mass="40403">MPEDCQWIARRSDLPAQASQDPSPSLQAATTGAPPTLQIHAENKCCGYFNKQLRLGVVCYAAQSSPSARQGPSPRRGAAECAARRLSRVAPSPQAPSAAGGIGRGRGWEEEWGRAPEPRANGLRQRSARGRVRSAPPGTVPAPDLAPAPWAPPLPERRGERAGPGPAGERDWSPGALKFGKERRESEGGARRSHSAARRLPALPQASFLNCAPAPRTSWADATAGRRPLCDPPEGGPARTWGLTLRAEGSSRPCPRELSASSPQELRRQDRAGPAGVGGREGGGPDFQKAVSHLRQARPVALARAAPLPGVPTARASPPRALPPASGRFNPQSRPHARILLPLRPGPPPLKPEAPRWNCLLLSGPGRALSAPAKTQGVKSPGEP</sequence>
<evidence type="ECO:0000313" key="2">
    <source>
        <dbReference type="Proteomes" id="UP000286641"/>
    </source>
</evidence>
<protein>
    <submittedName>
        <fullName evidence="3">Uncharacterized protein LOC112838130</fullName>
    </submittedName>
</protein>
<dbReference type="RefSeq" id="XP_025746650.1">
    <property type="nucleotide sequence ID" value="XM_025890865.1"/>
</dbReference>
<evidence type="ECO:0000256" key="1">
    <source>
        <dbReference type="SAM" id="MobiDB-lite"/>
    </source>
</evidence>
<proteinExistence type="predicted"/>
<feature type="compositionally biased region" description="Basic and acidic residues" evidence="1">
    <location>
        <begin position="106"/>
        <end position="117"/>
    </location>
</feature>
<keyword evidence="2" id="KW-1185">Reference proteome</keyword>